<keyword evidence="1" id="KW-0812">Transmembrane</keyword>
<organism evidence="2 3">
    <name type="scientific">Paractinoplanes globisporus</name>
    <dbReference type="NCBI Taxonomy" id="113565"/>
    <lineage>
        <taxon>Bacteria</taxon>
        <taxon>Bacillati</taxon>
        <taxon>Actinomycetota</taxon>
        <taxon>Actinomycetes</taxon>
        <taxon>Micromonosporales</taxon>
        <taxon>Micromonosporaceae</taxon>
        <taxon>Paractinoplanes</taxon>
    </lineage>
</organism>
<protein>
    <submittedName>
        <fullName evidence="2">Uncharacterized protein</fullName>
    </submittedName>
</protein>
<keyword evidence="1" id="KW-1133">Transmembrane helix</keyword>
<evidence type="ECO:0000313" key="3">
    <source>
        <dbReference type="Proteomes" id="UP001602245"/>
    </source>
</evidence>
<name>A0ABW6WID0_9ACTN</name>
<reference evidence="2 3" key="1">
    <citation type="submission" date="2024-10" db="EMBL/GenBank/DDBJ databases">
        <title>The Natural Products Discovery Center: Release of the First 8490 Sequenced Strains for Exploring Actinobacteria Biosynthetic Diversity.</title>
        <authorList>
            <person name="Kalkreuter E."/>
            <person name="Kautsar S.A."/>
            <person name="Yang D."/>
            <person name="Bader C.D."/>
            <person name="Teijaro C.N."/>
            <person name="Fluegel L."/>
            <person name="Davis C.M."/>
            <person name="Simpson J.R."/>
            <person name="Lauterbach L."/>
            <person name="Steele A.D."/>
            <person name="Gui C."/>
            <person name="Meng S."/>
            <person name="Li G."/>
            <person name="Viehrig K."/>
            <person name="Ye F."/>
            <person name="Su P."/>
            <person name="Kiefer A.F."/>
            <person name="Nichols A."/>
            <person name="Cepeda A.J."/>
            <person name="Yan W."/>
            <person name="Fan B."/>
            <person name="Jiang Y."/>
            <person name="Adhikari A."/>
            <person name="Zheng C.-J."/>
            <person name="Schuster L."/>
            <person name="Cowan T.M."/>
            <person name="Smanski M.J."/>
            <person name="Chevrette M.G."/>
            <person name="De Carvalho L.P.S."/>
            <person name="Shen B."/>
        </authorList>
    </citation>
    <scope>NUCLEOTIDE SEQUENCE [LARGE SCALE GENOMIC DNA]</scope>
    <source>
        <strain evidence="2 3">NPDC000087</strain>
    </source>
</reference>
<feature type="transmembrane region" description="Helical" evidence="1">
    <location>
        <begin position="126"/>
        <end position="144"/>
    </location>
</feature>
<feature type="non-terminal residue" evidence="2">
    <location>
        <position position="1"/>
    </location>
</feature>
<comment type="caution">
    <text evidence="2">The sequence shown here is derived from an EMBL/GenBank/DDBJ whole genome shotgun (WGS) entry which is preliminary data.</text>
</comment>
<keyword evidence="3" id="KW-1185">Reference proteome</keyword>
<dbReference type="EMBL" id="JBIAZU010000005">
    <property type="protein sequence ID" value="MFF5293044.1"/>
    <property type="molecule type" value="Genomic_DNA"/>
</dbReference>
<sequence>FPKFDTASMFPKGSAIATFPTIDAAAMFPKFDTASMFPKGSAIATFPTIDAAAMFPKFDIASIFPNLNLSAALTDMKLGIANATGSMEPEVCAPEDGDLDPTQLTSLRTIWAEALCAATARADTTAARKAIGGLALVLFCIWWLDMTAYHQDAADVLNVPVSITVPIALAAILTTSKKK</sequence>
<accession>A0ABW6WID0</accession>
<evidence type="ECO:0000313" key="2">
    <source>
        <dbReference type="EMBL" id="MFF5293044.1"/>
    </source>
</evidence>
<proteinExistence type="predicted"/>
<keyword evidence="1" id="KW-0472">Membrane</keyword>
<dbReference type="Proteomes" id="UP001602245">
    <property type="component" value="Unassembled WGS sequence"/>
</dbReference>
<feature type="transmembrane region" description="Helical" evidence="1">
    <location>
        <begin position="156"/>
        <end position="175"/>
    </location>
</feature>
<gene>
    <name evidence="2" type="ORF">ACFY35_26695</name>
</gene>
<dbReference type="RefSeq" id="WP_387697464.1">
    <property type="nucleotide sequence ID" value="NZ_JBIAZU010000005.1"/>
</dbReference>
<evidence type="ECO:0000256" key="1">
    <source>
        <dbReference type="SAM" id="Phobius"/>
    </source>
</evidence>